<dbReference type="InterPro" id="IPR036388">
    <property type="entry name" value="WH-like_DNA-bd_sf"/>
</dbReference>
<evidence type="ECO:0000259" key="3">
    <source>
        <dbReference type="PROSITE" id="PS50043"/>
    </source>
</evidence>
<reference evidence="4 5" key="1">
    <citation type="submission" date="2016-04" db="EMBL/GenBank/DDBJ databases">
        <title>Complete genome sequence and analysis of deep-sea sediment isolate, Amycolatopsis sp. WP1.</title>
        <authorList>
            <person name="Wang H."/>
            <person name="Chen S."/>
            <person name="Wu Q."/>
        </authorList>
    </citation>
    <scope>NUCLEOTIDE SEQUENCE [LARGE SCALE GENOMIC DNA]</scope>
    <source>
        <strain evidence="4 5">WP1</strain>
    </source>
</reference>
<dbReference type="OrthoDB" id="3178131at2"/>
<dbReference type="SUPFAM" id="SSF46894">
    <property type="entry name" value="C-terminal effector domain of the bipartite response regulators"/>
    <property type="match status" value="1"/>
</dbReference>
<proteinExistence type="predicted"/>
<dbReference type="Pfam" id="PF13191">
    <property type="entry name" value="AAA_16"/>
    <property type="match status" value="1"/>
</dbReference>
<dbReference type="SMART" id="SM00421">
    <property type="entry name" value="HTH_LUXR"/>
    <property type="match status" value="1"/>
</dbReference>
<dbReference type="SUPFAM" id="SSF52540">
    <property type="entry name" value="P-loop containing nucleoside triphosphate hydrolases"/>
    <property type="match status" value="1"/>
</dbReference>
<keyword evidence="5" id="KW-1185">Reference proteome</keyword>
<accession>A0A344L1Z6</accession>
<dbReference type="GO" id="GO:0003677">
    <property type="term" value="F:DNA binding"/>
    <property type="evidence" value="ECO:0007669"/>
    <property type="project" value="InterPro"/>
</dbReference>
<gene>
    <name evidence="4" type="ORF">A4R43_05615</name>
</gene>
<dbReference type="AlphaFoldDB" id="A0A344L1Z6"/>
<dbReference type="InterPro" id="IPR027417">
    <property type="entry name" value="P-loop_NTPase"/>
</dbReference>
<dbReference type="GO" id="GO:0004016">
    <property type="term" value="F:adenylate cyclase activity"/>
    <property type="evidence" value="ECO:0007669"/>
    <property type="project" value="TreeGrafter"/>
</dbReference>
<dbReference type="CDD" id="cd06170">
    <property type="entry name" value="LuxR_C_like"/>
    <property type="match status" value="1"/>
</dbReference>
<name>A0A344L1Z6_9PSEU</name>
<sequence length="938" mass="100163">MLLERDAELALVAKALRAATDGESALILLRGPLGIGRSALLQQLPGVADGERVRVLRANAAPMEQDFAFGVVRQLFDTLLAGTPEEAREHWLQERAGFAKLVFADDAVPAAEAHDVAQSEAVLHGLCTLLANVGEETPLLLLVDDLQWADVPSLRWFAYLARRLSGLRVVVVCTLRDGDPRAQHALVREVADAATRVLTPAPLSFEATKEVIVGHFGEEGDEEFASACHEASTGNPLFLNSMLFSLVATGCRPEAAQAPQLRSQRPSKLRERVESGLRNQPLPVRDLAAAIATFGEQGDPELIARLAGLDAIGFAGALRSLHQLGLLATEQEPRFFHRVVQDAVEASMTVVERERLHDSAAALLYRFGAPAEQVAAQLMAVTVSRQPWSVVVLRAAADTALRRGAPDTAARYLRRALLDSSTEGEDRARLLIDLATAERGFDPAACERHVSQAVPLLTTPRDRAAAVLRIAPTVLGTPPASMIDLIGQVAGDLGSPDTLDGSAREIALRLEARLRHAGHEDPAELASASERLRGLGESPPMRSGAERELLVVLLHAATISARRPAAELASLANRILEREPATPSHVHTALPLLVLTLIAADSVQGISSWLSIERQARRQQVTVADTLVHVEHSLVLTARGRLPAAREQAERAMQLVDTDWHEVSACAMVSLAAVALELRDIELSKRILAGVGRRRSESLCLTAVTQILESAIDAHQGQWVSALDGLLTVGRLLEASGWRNSALYPWRPWAISLHQRLGDSSSALALAEEEHAWAESWGAASAVGRALRLQGWLHGGERGLELLRDAVGTLRGSANDLELARALILLGRRLGDSAEAAAALREGAELATTCGAGWLADRARPGAAGRGAAPPPKVSLTRTERRVAELAGSGMTNAEIAERLGVSSRAVEKHLTNSYRKLGVAGRAGLAGAISADVPDAG</sequence>
<dbReference type="PANTHER" id="PTHR16305:SF35">
    <property type="entry name" value="TRANSCRIPTIONAL ACTIVATOR DOMAIN"/>
    <property type="match status" value="1"/>
</dbReference>
<dbReference type="InterPro" id="IPR000792">
    <property type="entry name" value="Tscrpt_reg_LuxR_C"/>
</dbReference>
<protein>
    <submittedName>
        <fullName evidence="4">LuxR family transcriptional regulator</fullName>
    </submittedName>
</protein>
<dbReference type="EMBL" id="CP015163">
    <property type="protein sequence ID" value="AXB42070.1"/>
    <property type="molecule type" value="Genomic_DNA"/>
</dbReference>
<dbReference type="Pfam" id="PF00196">
    <property type="entry name" value="GerE"/>
    <property type="match status" value="1"/>
</dbReference>
<dbReference type="KEGG" id="aab:A4R43_05615"/>
<evidence type="ECO:0000256" key="2">
    <source>
        <dbReference type="ARBA" id="ARBA00022840"/>
    </source>
</evidence>
<evidence type="ECO:0000256" key="1">
    <source>
        <dbReference type="ARBA" id="ARBA00022741"/>
    </source>
</evidence>
<feature type="domain" description="HTH luxR-type" evidence="3">
    <location>
        <begin position="869"/>
        <end position="934"/>
    </location>
</feature>
<dbReference type="RefSeq" id="WP_113691340.1">
    <property type="nucleotide sequence ID" value="NZ_CP015163.1"/>
</dbReference>
<dbReference type="PRINTS" id="PR00038">
    <property type="entry name" value="HTHLUXR"/>
</dbReference>
<keyword evidence="1" id="KW-0547">Nucleotide-binding</keyword>
<dbReference type="InterPro" id="IPR041664">
    <property type="entry name" value="AAA_16"/>
</dbReference>
<dbReference type="PROSITE" id="PS50043">
    <property type="entry name" value="HTH_LUXR_2"/>
    <property type="match status" value="1"/>
</dbReference>
<evidence type="ECO:0000313" key="4">
    <source>
        <dbReference type="EMBL" id="AXB42070.1"/>
    </source>
</evidence>
<dbReference type="PANTHER" id="PTHR16305">
    <property type="entry name" value="TESTICULAR SOLUBLE ADENYLYL CYCLASE"/>
    <property type="match status" value="1"/>
</dbReference>
<evidence type="ECO:0000313" key="5">
    <source>
        <dbReference type="Proteomes" id="UP000250434"/>
    </source>
</evidence>
<dbReference type="GO" id="GO:0005737">
    <property type="term" value="C:cytoplasm"/>
    <property type="evidence" value="ECO:0007669"/>
    <property type="project" value="TreeGrafter"/>
</dbReference>
<dbReference type="Proteomes" id="UP000250434">
    <property type="component" value="Chromosome"/>
</dbReference>
<dbReference type="Gene3D" id="1.10.10.10">
    <property type="entry name" value="Winged helix-like DNA-binding domain superfamily/Winged helix DNA-binding domain"/>
    <property type="match status" value="1"/>
</dbReference>
<organism evidence="4 5">
    <name type="scientific">Amycolatopsis albispora</name>
    <dbReference type="NCBI Taxonomy" id="1804986"/>
    <lineage>
        <taxon>Bacteria</taxon>
        <taxon>Bacillati</taxon>
        <taxon>Actinomycetota</taxon>
        <taxon>Actinomycetes</taxon>
        <taxon>Pseudonocardiales</taxon>
        <taxon>Pseudonocardiaceae</taxon>
        <taxon>Amycolatopsis</taxon>
    </lineage>
</organism>
<dbReference type="InterPro" id="IPR016032">
    <property type="entry name" value="Sig_transdc_resp-reg_C-effctor"/>
</dbReference>
<dbReference type="GO" id="GO:0005524">
    <property type="term" value="F:ATP binding"/>
    <property type="evidence" value="ECO:0007669"/>
    <property type="project" value="UniProtKB-KW"/>
</dbReference>
<dbReference type="GO" id="GO:0006355">
    <property type="term" value="P:regulation of DNA-templated transcription"/>
    <property type="evidence" value="ECO:0007669"/>
    <property type="project" value="InterPro"/>
</dbReference>
<keyword evidence="2" id="KW-0067">ATP-binding</keyword>